<comment type="caution">
    <text evidence="2">The sequence shown here is derived from an EMBL/GenBank/DDBJ whole genome shotgun (WGS) entry which is preliminary data.</text>
</comment>
<keyword evidence="1" id="KW-1133">Transmembrane helix</keyword>
<dbReference type="Proteomes" id="UP001202961">
    <property type="component" value="Unassembled WGS sequence"/>
</dbReference>
<protein>
    <submittedName>
        <fullName evidence="2">DoxX family protein</fullName>
    </submittedName>
</protein>
<keyword evidence="1" id="KW-0812">Transmembrane</keyword>
<dbReference type="RefSeq" id="WP_250930008.1">
    <property type="nucleotide sequence ID" value="NZ_JAMQBK010000046.1"/>
</dbReference>
<feature type="transmembrane region" description="Helical" evidence="1">
    <location>
        <begin position="234"/>
        <end position="257"/>
    </location>
</feature>
<feature type="transmembrane region" description="Helical" evidence="1">
    <location>
        <begin position="21"/>
        <end position="42"/>
    </location>
</feature>
<evidence type="ECO:0000313" key="3">
    <source>
        <dbReference type="Proteomes" id="UP001202961"/>
    </source>
</evidence>
<gene>
    <name evidence="2" type="ORF">NB063_17330</name>
</gene>
<feature type="transmembrane region" description="Helical" evidence="1">
    <location>
        <begin position="277"/>
        <end position="297"/>
    </location>
</feature>
<evidence type="ECO:0000256" key="1">
    <source>
        <dbReference type="SAM" id="Phobius"/>
    </source>
</evidence>
<evidence type="ECO:0000313" key="2">
    <source>
        <dbReference type="EMBL" id="MCM2372373.1"/>
    </source>
</evidence>
<keyword evidence="1" id="KW-0472">Membrane</keyword>
<dbReference type="EMBL" id="JAMQBK010000046">
    <property type="protein sequence ID" value="MCM2372373.1"/>
    <property type="molecule type" value="Genomic_DNA"/>
</dbReference>
<reference evidence="2 3" key="1">
    <citation type="journal article" date="2022" name="Syst. Appl. Microbiol.">
        <title>Rhodopirellula aestuarii sp. nov., a novel member of the genus Rhodopirellula isolated from brackish sediments collected in the Tagus River estuary, Portugal.</title>
        <authorList>
            <person name="Vitorino I.R."/>
            <person name="Klimek D."/>
            <person name="Calusinska M."/>
            <person name="Lobo-da-Cunha A."/>
            <person name="Vasconcelos V."/>
            <person name="Lage O.M."/>
        </authorList>
    </citation>
    <scope>NUCLEOTIDE SEQUENCE [LARGE SCALE GENOMIC DNA]</scope>
    <source>
        <strain evidence="2 3">ICT_H3.1</strain>
    </source>
</reference>
<name>A0ABT0U608_9BACT</name>
<organism evidence="2 3">
    <name type="scientific">Aporhodopirellula aestuarii</name>
    <dbReference type="NCBI Taxonomy" id="2950107"/>
    <lineage>
        <taxon>Bacteria</taxon>
        <taxon>Pseudomonadati</taxon>
        <taxon>Planctomycetota</taxon>
        <taxon>Planctomycetia</taxon>
        <taxon>Pirellulales</taxon>
        <taxon>Pirellulaceae</taxon>
        <taxon>Aporhodopirellula</taxon>
    </lineage>
</organism>
<sequence>MAKILLLPIRLAVGYGLSPRILGHIAIVMLVILRITIGYHFLSEGTEKYQQGDWTAKPFFANATGPFAGEFRKMVWDYDGAMRLDLERTKVVWATYRDNVARHYGFDDAQQADAQRNYAMAVEQYNYVIELNESEIEEFKLGLGRIEKLDSDPVRDGVSSLGGQRETVRKELTKLITPTLDQIDMIWENYETAQNKLATDEQIARRPPYRLVRPRLAMMDTSVIDVIIPYFDMALGWCLILGLFTSVASLALGVFLFSVFLSQFPPTTGPGSSNYQLIEALACFVLAATGAGRFAGLDFFLHLIVRKVCGPGHKAG</sequence>
<keyword evidence="3" id="KW-1185">Reference proteome</keyword>
<accession>A0ABT0U608</accession>
<proteinExistence type="predicted"/>